<dbReference type="EMBL" id="JAHYQA010000021">
    <property type="protein sequence ID" value="MCE9240185.1"/>
    <property type="molecule type" value="Genomic_DNA"/>
</dbReference>
<accession>A0AAW4ZE22</accession>
<proteinExistence type="predicted"/>
<protein>
    <recommendedName>
        <fullName evidence="3">NERD domain-containing protein</fullName>
    </recommendedName>
</protein>
<organism evidence="1 2">
    <name type="scientific">Bacteroides thetaiotaomicron</name>
    <dbReference type="NCBI Taxonomy" id="818"/>
    <lineage>
        <taxon>Bacteria</taxon>
        <taxon>Pseudomonadati</taxon>
        <taxon>Bacteroidota</taxon>
        <taxon>Bacteroidia</taxon>
        <taxon>Bacteroidales</taxon>
        <taxon>Bacteroidaceae</taxon>
        <taxon>Bacteroides</taxon>
    </lineage>
</organism>
<evidence type="ECO:0008006" key="3">
    <source>
        <dbReference type="Google" id="ProtNLM"/>
    </source>
</evidence>
<comment type="caution">
    <text evidence="1">The sequence shown here is derived from an EMBL/GenBank/DDBJ whole genome shotgun (WGS) entry which is preliminary data.</text>
</comment>
<reference evidence="1" key="1">
    <citation type="submission" date="2021-07" db="EMBL/GenBank/DDBJ databases">
        <title>Comparative genomics of Bacteroides fragilis group isolates reveals species-dependent resistance mechanisms and validates clinical tools for resistance prediction.</title>
        <authorList>
            <person name="Wallace M.J."/>
            <person name="Jean S."/>
            <person name="Wallace M.A."/>
            <person name="Carey-Ann B.D."/>
            <person name="Dantas G."/>
        </authorList>
    </citation>
    <scope>NUCLEOTIDE SEQUENCE</scope>
    <source>
        <strain evidence="1">BJH_160</strain>
    </source>
</reference>
<dbReference type="AlphaFoldDB" id="A0AAW4ZE22"/>
<dbReference type="SUPFAM" id="SSF52540">
    <property type="entry name" value="P-loop containing nucleoside triphosphate hydrolases"/>
    <property type="match status" value="1"/>
</dbReference>
<evidence type="ECO:0000313" key="1">
    <source>
        <dbReference type="EMBL" id="MCE9240185.1"/>
    </source>
</evidence>
<evidence type="ECO:0000313" key="2">
    <source>
        <dbReference type="Proteomes" id="UP001200544"/>
    </source>
</evidence>
<gene>
    <name evidence="1" type="ORF">K0H07_23880</name>
</gene>
<dbReference type="Gene3D" id="3.40.50.300">
    <property type="entry name" value="P-loop containing nucleotide triphosphate hydrolases"/>
    <property type="match status" value="1"/>
</dbReference>
<dbReference type="InterPro" id="IPR027417">
    <property type="entry name" value="P-loop_NTPase"/>
</dbReference>
<dbReference type="Proteomes" id="UP001200544">
    <property type="component" value="Unassembled WGS sequence"/>
</dbReference>
<dbReference type="RefSeq" id="WP_234129282.1">
    <property type="nucleotide sequence ID" value="NZ_JAHYQA010000021.1"/>
</dbReference>
<sequence length="977" mass="110987">MALEVLHQQAATHENEQFRRVVKIVDAAFKKHNYDGILIGNPFNEKYRRFRADAILFFNHGVIIIDFKDYSGQLIIPRGDDEFKSYPWYAEKVSDCQNIEVKAGAHFLNPFLQLVSYRNAFREIVEHNPILGQKINPSRVCIANIFSGPLKLSNKVPGKYPYYKIVQESEIGALLYDLNNDNAFDEEIAKAIKSIFPSDEYIQDYSFDTGVICKQDIIVGKGAKSTIDTFMQTEGNDLLVLTSMDAEERDNWAKYIFSIADNYRIPEIQGLCHSNRISRRLGQRGIEASSLYSFIYGGNETSEDEEDDEAMQVIPIRSDAGLDERALLMVYDAHLVSRSLSQSDLLRFGTGRLLEDFIAFANPASERKIVFIGDPYMLSFGSSDDSAINVANLQTICEDRVIHYYHQPACDSHESCKESLKCSLAKSMDAQLFNNLNYVFDDGSIVEIRKDAITDKMKEWFMAPLQQEPKQSVLFFKKSDCLKTNLWVKHHCLNNGKELAAGDLLIANNNIYIPDETGFGNPKRVLNGMYFTVKDVLEKHSETISIKAYPRPMFLSFTKISVKCLSLSGQDAEIWVLDNYLDCSDELTKEEQIAVNVFINRRITERKKSSPFAKTEFYSQLLSDADYQALSNDEKEAIENIIQNRSVQKEDRVPVKTTKVARSLLKCYYDRYESDIQRSSRENDPLINVMYAKYAWAITVHKAVGSEFDNVILKGFRTENDGICNESYFRWLYSGLCVTAGVFYIAQPQYVHPFMNCTVSETDSGVNPPKQLLIYDGYKVPSRFSDMVLNNVNASAAICELAKLIEPSGYILEVVKPCNDYLTKAVFSVPQGIKKKLVIDIHNKGAKDSYGISAIRMEPNELVDATCIEQCIDTVFSQAVSYNKSVDTPDYILEVVKVFGEQMKERGFKLEVVSSKDYQIVCKVTSDNGNAMLRLWYGTSLESHSKGFINKIEMFDVTDTTIASEVREMIVFKSTKL</sequence>
<name>A0AAW4ZE22_BACT4</name>